<dbReference type="EMBL" id="JBHTJM010000002">
    <property type="protein sequence ID" value="MFD0962842.1"/>
    <property type="molecule type" value="Genomic_DNA"/>
</dbReference>
<feature type="coiled-coil region" evidence="1">
    <location>
        <begin position="54"/>
        <end position="85"/>
    </location>
</feature>
<dbReference type="RefSeq" id="WP_377712915.1">
    <property type="nucleotide sequence ID" value="NZ_JBHTJM010000002.1"/>
</dbReference>
<evidence type="ECO:0000313" key="2">
    <source>
        <dbReference type="EMBL" id="MFD0962842.1"/>
    </source>
</evidence>
<gene>
    <name evidence="2" type="ORF">ACFQ1O_02345</name>
</gene>
<comment type="caution">
    <text evidence="2">The sequence shown here is derived from an EMBL/GenBank/DDBJ whole genome shotgun (WGS) entry which is preliminary data.</text>
</comment>
<keyword evidence="3" id="KW-1185">Reference proteome</keyword>
<proteinExistence type="predicted"/>
<organism evidence="2 3">
    <name type="scientific">Pseudofulvibacter geojedonensis</name>
    <dbReference type="NCBI Taxonomy" id="1123758"/>
    <lineage>
        <taxon>Bacteria</taxon>
        <taxon>Pseudomonadati</taxon>
        <taxon>Bacteroidota</taxon>
        <taxon>Flavobacteriia</taxon>
        <taxon>Flavobacteriales</taxon>
        <taxon>Flavobacteriaceae</taxon>
        <taxon>Pseudofulvibacter</taxon>
    </lineage>
</organism>
<dbReference type="Proteomes" id="UP001596997">
    <property type="component" value="Unassembled WGS sequence"/>
</dbReference>
<evidence type="ECO:0000256" key="1">
    <source>
        <dbReference type="SAM" id="Coils"/>
    </source>
</evidence>
<protein>
    <submittedName>
        <fullName evidence="2">Sensor of ECF-type sigma factor</fullName>
    </submittedName>
</protein>
<accession>A0ABW3HZP3</accession>
<reference evidence="3" key="1">
    <citation type="journal article" date="2019" name="Int. J. Syst. Evol. Microbiol.">
        <title>The Global Catalogue of Microorganisms (GCM) 10K type strain sequencing project: providing services to taxonomists for standard genome sequencing and annotation.</title>
        <authorList>
            <consortium name="The Broad Institute Genomics Platform"/>
            <consortium name="The Broad Institute Genome Sequencing Center for Infectious Disease"/>
            <person name="Wu L."/>
            <person name="Ma J."/>
        </authorList>
    </citation>
    <scope>NUCLEOTIDE SEQUENCE [LARGE SCALE GENOMIC DNA]</scope>
    <source>
        <strain evidence="3">CCUG 62114</strain>
    </source>
</reference>
<keyword evidence="1" id="KW-0175">Coiled coil</keyword>
<evidence type="ECO:0000313" key="3">
    <source>
        <dbReference type="Proteomes" id="UP001596997"/>
    </source>
</evidence>
<name>A0ABW3HZP3_9FLAO</name>
<sequence>MKRIITLLILLIAIQIGFAQKHEKRDKIKALKTAHITSELNLSSKEAERFWPIYNASQEKEHSYRKKMHELRNKVNSELTEAEAKKLLLEFTTLSNSIYVTRKQLIDDLNNVLPAKKLILLQKAEEEFKRKLFRQFKEKRRPNGPPRGGRH</sequence>